<keyword evidence="2" id="KW-1185">Reference proteome</keyword>
<dbReference type="Proteomes" id="UP001501469">
    <property type="component" value="Unassembled WGS sequence"/>
</dbReference>
<proteinExistence type="predicted"/>
<gene>
    <name evidence="1" type="ORF">GCM10022409_31120</name>
</gene>
<name>A0ABP7UGP4_9BACT</name>
<evidence type="ECO:0008006" key="3">
    <source>
        <dbReference type="Google" id="ProtNLM"/>
    </source>
</evidence>
<organism evidence="1 2">
    <name type="scientific">Hymenobacter glaciei</name>
    <dbReference type="NCBI Taxonomy" id="877209"/>
    <lineage>
        <taxon>Bacteria</taxon>
        <taxon>Pseudomonadati</taxon>
        <taxon>Bacteroidota</taxon>
        <taxon>Cytophagia</taxon>
        <taxon>Cytophagales</taxon>
        <taxon>Hymenobacteraceae</taxon>
        <taxon>Hymenobacter</taxon>
    </lineage>
</organism>
<protein>
    <recommendedName>
        <fullName evidence="3">Lipoprotein</fullName>
    </recommendedName>
</protein>
<evidence type="ECO:0000313" key="1">
    <source>
        <dbReference type="EMBL" id="GAA4042952.1"/>
    </source>
</evidence>
<dbReference type="PROSITE" id="PS51257">
    <property type="entry name" value="PROKAR_LIPOPROTEIN"/>
    <property type="match status" value="1"/>
</dbReference>
<accession>A0ABP7UGP4</accession>
<dbReference type="EMBL" id="BAABDK010000025">
    <property type="protein sequence ID" value="GAA4042952.1"/>
    <property type="molecule type" value="Genomic_DNA"/>
</dbReference>
<evidence type="ECO:0000313" key="2">
    <source>
        <dbReference type="Proteomes" id="UP001501469"/>
    </source>
</evidence>
<reference evidence="2" key="1">
    <citation type="journal article" date="2019" name="Int. J. Syst. Evol. Microbiol.">
        <title>The Global Catalogue of Microorganisms (GCM) 10K type strain sequencing project: providing services to taxonomists for standard genome sequencing and annotation.</title>
        <authorList>
            <consortium name="The Broad Institute Genomics Platform"/>
            <consortium name="The Broad Institute Genome Sequencing Center for Infectious Disease"/>
            <person name="Wu L."/>
            <person name="Ma J."/>
        </authorList>
    </citation>
    <scope>NUCLEOTIDE SEQUENCE [LARGE SCALE GENOMIC DNA]</scope>
    <source>
        <strain evidence="2">JCM 17225</strain>
    </source>
</reference>
<sequence length="189" mass="19924">MRPYLFLGLAATLLAGCKKDDPAAGLPAATHTGANTAGCLINGQPFVATGFGSGPGRVAGMGGGFACDSAYYLRLNGKIGSSEGAIHLFLNSFPRFKNRMLAGVYILDKDTPYMPAAISSQCLSYAVFLPNDNSQELFGTTSKAVGSVNITHVDEVNRIVSGTFEFTAVSSLDPTKTLRVTSGRFDRQQ</sequence>
<dbReference type="RefSeq" id="WP_345056326.1">
    <property type="nucleotide sequence ID" value="NZ_BAABDK010000025.1"/>
</dbReference>
<comment type="caution">
    <text evidence="1">The sequence shown here is derived from an EMBL/GenBank/DDBJ whole genome shotgun (WGS) entry which is preliminary data.</text>
</comment>